<dbReference type="Ensembl" id="ENSNMLT00000024699.1">
    <property type="protein sequence ID" value="ENSNMLP00000022037.1"/>
    <property type="gene ID" value="ENSNMLG00000014296.1"/>
</dbReference>
<name>A0A8C6TJY1_9GOBI</name>
<organism evidence="1 2">
    <name type="scientific">Neogobius melanostomus</name>
    <name type="common">round goby</name>
    <dbReference type="NCBI Taxonomy" id="47308"/>
    <lineage>
        <taxon>Eukaryota</taxon>
        <taxon>Metazoa</taxon>
        <taxon>Chordata</taxon>
        <taxon>Craniata</taxon>
        <taxon>Vertebrata</taxon>
        <taxon>Euteleostomi</taxon>
        <taxon>Actinopterygii</taxon>
        <taxon>Neopterygii</taxon>
        <taxon>Teleostei</taxon>
        <taxon>Neoteleostei</taxon>
        <taxon>Acanthomorphata</taxon>
        <taxon>Gobiaria</taxon>
        <taxon>Gobiiformes</taxon>
        <taxon>Gobioidei</taxon>
        <taxon>Gobiidae</taxon>
        <taxon>Benthophilinae</taxon>
        <taxon>Neogobiini</taxon>
        <taxon>Neogobius</taxon>
    </lineage>
</organism>
<dbReference type="InterPro" id="IPR051147">
    <property type="entry name" value="CFAP_domain-containing"/>
</dbReference>
<reference evidence="1" key="2">
    <citation type="submission" date="2025-09" db="UniProtKB">
        <authorList>
            <consortium name="Ensembl"/>
        </authorList>
    </citation>
    <scope>IDENTIFICATION</scope>
</reference>
<keyword evidence="2" id="KW-1185">Reference proteome</keyword>
<sequence>MNEVLLMDAERQKLTGKCLQLQRKKSKLELRVHSQRVFHDFLERVVKLSKFEEVLELVDHLESLLYFRDQLFQRDNNNQDQLDTLRTELVTLEDQSHLMMVHWRNQLSHLENKLEMTHSEAFQWEQKWNHIEETAAKKTLLLGKIKIGTLNLCEMIGSPLDTGEKGVDVNDTDTQLDRIQEYIQDHHVIVKLYRSTKDKKTTLS</sequence>
<evidence type="ECO:0000313" key="1">
    <source>
        <dbReference type="Ensembl" id="ENSNMLP00000022037.1"/>
    </source>
</evidence>
<evidence type="ECO:0000313" key="2">
    <source>
        <dbReference type="Proteomes" id="UP000694523"/>
    </source>
</evidence>
<accession>A0A8C6TJY1</accession>
<dbReference type="PANTHER" id="PTHR21683:SF2">
    <property type="entry name" value="COILED-COIL DOMAIN-CONTAINING PROTEIN 42 LIKE-2-LIKE"/>
    <property type="match status" value="1"/>
</dbReference>
<dbReference type="Proteomes" id="UP000694523">
    <property type="component" value="Unplaced"/>
</dbReference>
<dbReference type="AlphaFoldDB" id="A0A8C6TJY1"/>
<dbReference type="PANTHER" id="PTHR21683">
    <property type="entry name" value="COILED-COIL DOMAIN-CONTAINING PROTEIN 42 LIKE-2-LIKE-RELATED"/>
    <property type="match status" value="1"/>
</dbReference>
<protein>
    <submittedName>
        <fullName evidence="1">Uncharacterized protein</fullName>
    </submittedName>
</protein>
<proteinExistence type="predicted"/>
<reference evidence="1" key="1">
    <citation type="submission" date="2025-08" db="UniProtKB">
        <authorList>
            <consortium name="Ensembl"/>
        </authorList>
    </citation>
    <scope>IDENTIFICATION</scope>
</reference>